<evidence type="ECO:0000256" key="3">
    <source>
        <dbReference type="ARBA" id="ARBA00022490"/>
    </source>
</evidence>
<keyword evidence="3 6" id="KW-0963">Cytoplasm</keyword>
<dbReference type="PANTHER" id="PTHR22629">
    <property type="entry name" value="ARP2/3 COMPLEX 20 KD SUBUNIT"/>
    <property type="match status" value="1"/>
</dbReference>
<keyword evidence="5 6" id="KW-0206">Cytoskeleton</keyword>
<dbReference type="EMBL" id="HBGT01020511">
    <property type="protein sequence ID" value="CAD9424340.1"/>
    <property type="molecule type" value="Transcribed_RNA"/>
</dbReference>
<dbReference type="PIRSF" id="PIRSF039100">
    <property type="entry name" value="ARPC4"/>
    <property type="match status" value="1"/>
</dbReference>
<evidence type="ECO:0000256" key="6">
    <source>
        <dbReference type="PIRNR" id="PIRNR039100"/>
    </source>
</evidence>
<comment type="function">
    <text evidence="6">Functions as actin-binding component of the Arp2/3 complex which is involved in regulation of actin polymerization and together with an activating nucleation-promoting factor (NPF) mediates the formation of branched actin networks. Seems to contact the mother actin filament.</text>
</comment>
<accession>A0A7S2CG59</accession>
<proteinExistence type="inferred from homology"/>
<gene>
    <name evidence="7" type="ORF">FPAR1323_LOCUS10774</name>
</gene>
<comment type="subcellular location">
    <subcellularLocation>
        <location evidence="1 6">Cytoplasm</location>
        <location evidence="1 6">Cytoskeleton</location>
    </subcellularLocation>
</comment>
<dbReference type="SUPFAM" id="SSF69645">
    <property type="entry name" value="Arp2/3 complex subunits"/>
    <property type="match status" value="1"/>
</dbReference>
<dbReference type="AlphaFoldDB" id="A0A7S2CG59"/>
<comment type="similarity">
    <text evidence="2 6">Belongs to the ARPC4 family.</text>
</comment>
<evidence type="ECO:0000256" key="2">
    <source>
        <dbReference type="ARBA" id="ARBA00005919"/>
    </source>
</evidence>
<dbReference type="GO" id="GO:0051015">
    <property type="term" value="F:actin filament binding"/>
    <property type="evidence" value="ECO:0007669"/>
    <property type="project" value="TreeGrafter"/>
</dbReference>
<dbReference type="InterPro" id="IPR034666">
    <property type="entry name" value="ARPC2/4"/>
</dbReference>
<dbReference type="GO" id="GO:0034314">
    <property type="term" value="P:Arp2/3 complex-mediated actin nucleation"/>
    <property type="evidence" value="ECO:0007669"/>
    <property type="project" value="UniProtKB-UniRule"/>
</dbReference>
<organism evidence="7">
    <name type="scientific">Florenciella parvula</name>
    <dbReference type="NCBI Taxonomy" id="236787"/>
    <lineage>
        <taxon>Eukaryota</taxon>
        <taxon>Sar</taxon>
        <taxon>Stramenopiles</taxon>
        <taxon>Ochrophyta</taxon>
        <taxon>Dictyochophyceae</taxon>
        <taxon>Florenciellales</taxon>
        <taxon>Florenciella</taxon>
    </lineage>
</organism>
<keyword evidence="4 6" id="KW-0009">Actin-binding</keyword>
<dbReference type="FunFam" id="3.30.1460.20:FF:000001">
    <property type="entry name" value="Actin-related protein 2/3 complex subunit 4"/>
    <property type="match status" value="1"/>
</dbReference>
<dbReference type="Pfam" id="PF05856">
    <property type="entry name" value="ARPC4"/>
    <property type="match status" value="1"/>
</dbReference>
<reference evidence="7" key="1">
    <citation type="submission" date="2021-01" db="EMBL/GenBank/DDBJ databases">
        <authorList>
            <person name="Corre E."/>
            <person name="Pelletier E."/>
            <person name="Niang G."/>
            <person name="Scheremetjew M."/>
            <person name="Finn R."/>
            <person name="Kale V."/>
            <person name="Holt S."/>
            <person name="Cochrane G."/>
            <person name="Meng A."/>
            <person name="Brown T."/>
            <person name="Cohen L."/>
        </authorList>
    </citation>
    <scope>NUCLEOTIDE SEQUENCE</scope>
    <source>
        <strain evidence="7">RCC1693</strain>
    </source>
</reference>
<name>A0A7S2CG59_9STRA</name>
<evidence type="ECO:0000256" key="1">
    <source>
        <dbReference type="ARBA" id="ARBA00004245"/>
    </source>
</evidence>
<protein>
    <recommendedName>
        <fullName evidence="6">Actin-related protein 2/3 complex subunit 4</fullName>
    </recommendedName>
</protein>
<dbReference type="Gene3D" id="3.30.1460.20">
    <property type="match status" value="1"/>
</dbReference>
<dbReference type="InterPro" id="IPR008384">
    <property type="entry name" value="ARPC4"/>
</dbReference>
<evidence type="ECO:0000256" key="4">
    <source>
        <dbReference type="ARBA" id="ARBA00023203"/>
    </source>
</evidence>
<dbReference type="PANTHER" id="PTHR22629:SF0">
    <property type="entry name" value="ACTIN-RELATED PROTEIN 2_3 COMPLEX SUBUNIT 4"/>
    <property type="match status" value="1"/>
</dbReference>
<evidence type="ECO:0000313" key="7">
    <source>
        <dbReference type="EMBL" id="CAD9424340.1"/>
    </source>
</evidence>
<dbReference type="GO" id="GO:0030041">
    <property type="term" value="P:actin filament polymerization"/>
    <property type="evidence" value="ECO:0007669"/>
    <property type="project" value="UniProtKB-UniRule"/>
</dbReference>
<sequence>MASTLKPYLACVRTTLNAGLCLRNFPSQTVERHNKPEVEVRGSKELLLNPLTICRTDKERCLIEPSVNSVRISIQIKQADELEEVLCHKFTRFLMQRADQFIIMRRKAKEGYSISFLVTHAHLEKMWKDKLIDFVIQFMEDIDKEISAMKLAVNSRARNVAQEFVREFVA</sequence>
<evidence type="ECO:0000256" key="5">
    <source>
        <dbReference type="ARBA" id="ARBA00023212"/>
    </source>
</evidence>
<dbReference type="GO" id="GO:0005885">
    <property type="term" value="C:Arp2/3 protein complex"/>
    <property type="evidence" value="ECO:0007669"/>
    <property type="project" value="UniProtKB-UniRule"/>
</dbReference>